<dbReference type="EMBL" id="JAWZYT010001627">
    <property type="protein sequence ID" value="KAK4310545.1"/>
    <property type="molecule type" value="Genomic_DNA"/>
</dbReference>
<dbReference type="AlphaFoldDB" id="A0AAE1PKW6"/>
<proteinExistence type="predicted"/>
<organism evidence="2 3">
    <name type="scientific">Petrolisthes manimaculis</name>
    <dbReference type="NCBI Taxonomy" id="1843537"/>
    <lineage>
        <taxon>Eukaryota</taxon>
        <taxon>Metazoa</taxon>
        <taxon>Ecdysozoa</taxon>
        <taxon>Arthropoda</taxon>
        <taxon>Crustacea</taxon>
        <taxon>Multicrustacea</taxon>
        <taxon>Malacostraca</taxon>
        <taxon>Eumalacostraca</taxon>
        <taxon>Eucarida</taxon>
        <taxon>Decapoda</taxon>
        <taxon>Pleocyemata</taxon>
        <taxon>Anomura</taxon>
        <taxon>Galatheoidea</taxon>
        <taxon>Porcellanidae</taxon>
        <taxon>Petrolisthes</taxon>
    </lineage>
</organism>
<gene>
    <name evidence="2" type="ORF">Pmani_017902</name>
</gene>
<feature type="compositionally biased region" description="Acidic residues" evidence="1">
    <location>
        <begin position="45"/>
        <end position="72"/>
    </location>
</feature>
<sequence>MEVERIVVEVVVTEVGVGVASCLTCILGALSTGGGGGGGGGGEENLGDDSDDDGDGDDGGDDSNDDDDDDGGDGTKKISKPVHHNYLPKALTTKKVSSPLVKLQLKSF</sequence>
<comment type="caution">
    <text evidence="2">The sequence shown here is derived from an EMBL/GenBank/DDBJ whole genome shotgun (WGS) entry which is preliminary data.</text>
</comment>
<dbReference type="Proteomes" id="UP001292094">
    <property type="component" value="Unassembled WGS sequence"/>
</dbReference>
<keyword evidence="3" id="KW-1185">Reference proteome</keyword>
<accession>A0AAE1PKW6</accession>
<reference evidence="2" key="1">
    <citation type="submission" date="2023-11" db="EMBL/GenBank/DDBJ databases">
        <title>Genome assemblies of two species of porcelain crab, Petrolisthes cinctipes and Petrolisthes manimaculis (Anomura: Porcellanidae).</title>
        <authorList>
            <person name="Angst P."/>
        </authorList>
    </citation>
    <scope>NUCLEOTIDE SEQUENCE</scope>
    <source>
        <strain evidence="2">PB745_02</strain>
        <tissue evidence="2">Gill</tissue>
    </source>
</reference>
<feature type="compositionally biased region" description="Gly residues" evidence="1">
    <location>
        <begin position="32"/>
        <end position="44"/>
    </location>
</feature>
<evidence type="ECO:0000256" key="1">
    <source>
        <dbReference type="SAM" id="MobiDB-lite"/>
    </source>
</evidence>
<protein>
    <submittedName>
        <fullName evidence="2">Uncharacterized protein</fullName>
    </submittedName>
</protein>
<evidence type="ECO:0000313" key="3">
    <source>
        <dbReference type="Proteomes" id="UP001292094"/>
    </source>
</evidence>
<name>A0AAE1PKW6_9EUCA</name>
<evidence type="ECO:0000313" key="2">
    <source>
        <dbReference type="EMBL" id="KAK4310545.1"/>
    </source>
</evidence>
<feature type="region of interest" description="Disordered" evidence="1">
    <location>
        <begin position="32"/>
        <end position="83"/>
    </location>
</feature>